<comment type="caution">
    <text evidence="3">The sequence shown here is derived from an EMBL/GenBank/DDBJ whole genome shotgun (WGS) entry which is preliminary data.</text>
</comment>
<dbReference type="PANTHER" id="PTHR14305">
    <property type="entry name" value="E3 UBIQUITIN-PROTEIN LIGASE CCNB1IP1"/>
    <property type="match status" value="1"/>
</dbReference>
<evidence type="ECO:0000256" key="2">
    <source>
        <dbReference type="SAM" id="MobiDB-lite"/>
    </source>
</evidence>
<dbReference type="InterPro" id="IPR042448">
    <property type="entry name" value="CCNB1IP1"/>
</dbReference>
<feature type="region of interest" description="Disordered" evidence="2">
    <location>
        <begin position="71"/>
        <end position="133"/>
    </location>
</feature>
<dbReference type="PANTHER" id="PTHR14305:SF0">
    <property type="entry name" value="E3 UBIQUITIN-PROTEIN LIGASE CCNB1IP1"/>
    <property type="match status" value="1"/>
</dbReference>
<gene>
    <name evidence="3" type="ORF">DLAC_01305</name>
</gene>
<accession>A0A152A8D2</accession>
<keyword evidence="1" id="KW-0175">Coiled coil</keyword>
<feature type="compositionally biased region" description="Low complexity" evidence="2">
    <location>
        <begin position="106"/>
        <end position="117"/>
    </location>
</feature>
<reference evidence="3 4" key="1">
    <citation type="submission" date="2015-12" db="EMBL/GenBank/DDBJ databases">
        <title>Dictyostelia acquired genes for synthesis and detection of signals that induce cell-type specialization by lateral gene transfer from prokaryotes.</title>
        <authorList>
            <person name="Gloeckner G."/>
            <person name="Schaap P."/>
        </authorList>
    </citation>
    <scope>NUCLEOTIDE SEQUENCE [LARGE SCALE GENOMIC DNA]</scope>
    <source>
        <strain evidence="3 4">TK</strain>
    </source>
</reference>
<dbReference type="GO" id="GO:0007131">
    <property type="term" value="P:reciprocal meiotic recombination"/>
    <property type="evidence" value="ECO:0007669"/>
    <property type="project" value="InterPro"/>
</dbReference>
<feature type="compositionally biased region" description="Polar residues" evidence="2">
    <location>
        <begin position="71"/>
        <end position="105"/>
    </location>
</feature>
<keyword evidence="4" id="KW-1185">Reference proteome</keyword>
<evidence type="ECO:0000313" key="3">
    <source>
        <dbReference type="EMBL" id="KYR02464.1"/>
    </source>
</evidence>
<sequence>MKSQFSDICNQYESKIDSLRKQIETLKKESESDKREIVDLSDKYAEKTRQKRVLEELYENVKSKLDNGSEISLKNNQFNNQSTISNSNTLKLPTKQQSSTPSSITNNNKQNMLKLNNTSDKPVSKSPIPPQTLLSKFSQSTNRLSNSGTNNFNTIPYLNPVTPINNNSKLNHSYSSSKSFPSPQAFPGKNVDRFSYIQKNSTPPMNHKILSTPLLLNKINK</sequence>
<feature type="coiled-coil region" evidence="1">
    <location>
        <begin position="9"/>
        <end position="64"/>
    </location>
</feature>
<dbReference type="Proteomes" id="UP000076078">
    <property type="component" value="Unassembled WGS sequence"/>
</dbReference>
<dbReference type="InParanoid" id="A0A152A8D2"/>
<dbReference type="AlphaFoldDB" id="A0A152A8D2"/>
<dbReference type="GO" id="GO:0061630">
    <property type="term" value="F:ubiquitin protein ligase activity"/>
    <property type="evidence" value="ECO:0007669"/>
    <property type="project" value="InterPro"/>
</dbReference>
<protein>
    <submittedName>
        <fullName evidence="3">Uncharacterized protein</fullName>
    </submittedName>
</protein>
<dbReference type="GO" id="GO:0000795">
    <property type="term" value="C:synaptonemal complex"/>
    <property type="evidence" value="ECO:0007669"/>
    <property type="project" value="InterPro"/>
</dbReference>
<organism evidence="3 4">
    <name type="scientific">Tieghemostelium lacteum</name>
    <name type="common">Slime mold</name>
    <name type="synonym">Dictyostelium lacteum</name>
    <dbReference type="NCBI Taxonomy" id="361077"/>
    <lineage>
        <taxon>Eukaryota</taxon>
        <taxon>Amoebozoa</taxon>
        <taxon>Evosea</taxon>
        <taxon>Eumycetozoa</taxon>
        <taxon>Dictyostelia</taxon>
        <taxon>Dictyosteliales</taxon>
        <taxon>Raperosteliaceae</taxon>
        <taxon>Tieghemostelium</taxon>
    </lineage>
</organism>
<proteinExistence type="predicted"/>
<evidence type="ECO:0000313" key="4">
    <source>
        <dbReference type="Proteomes" id="UP000076078"/>
    </source>
</evidence>
<name>A0A152A8D2_TIELA</name>
<evidence type="ECO:0000256" key="1">
    <source>
        <dbReference type="SAM" id="Coils"/>
    </source>
</evidence>
<dbReference type="OrthoDB" id="441210at2759"/>
<dbReference type="EMBL" id="LODT01000004">
    <property type="protein sequence ID" value="KYR02464.1"/>
    <property type="molecule type" value="Genomic_DNA"/>
</dbReference>